<keyword evidence="4" id="KW-0904">Protein phosphatase</keyword>
<evidence type="ECO:0000259" key="7">
    <source>
        <dbReference type="PROSITE" id="PS50056"/>
    </source>
</evidence>
<dbReference type="Pfam" id="PF00102">
    <property type="entry name" value="Y_phosphatase"/>
    <property type="match status" value="1"/>
</dbReference>
<dbReference type="InterPro" id="IPR029021">
    <property type="entry name" value="Prot-tyrosine_phosphatase-like"/>
</dbReference>
<accession>A0A0R3WQE7</accession>
<keyword evidence="3" id="KW-0378">Hydrolase</keyword>
<dbReference type="GO" id="GO:0004725">
    <property type="term" value="F:protein tyrosine phosphatase activity"/>
    <property type="evidence" value="ECO:0007669"/>
    <property type="project" value="UniProtKB-EC"/>
</dbReference>
<evidence type="ECO:0000256" key="3">
    <source>
        <dbReference type="ARBA" id="ARBA00022801"/>
    </source>
</evidence>
<dbReference type="PROSITE" id="PS50055">
    <property type="entry name" value="TYR_PHOSPHATASE_PTP"/>
    <property type="match status" value="1"/>
</dbReference>
<dbReference type="InterPro" id="IPR003595">
    <property type="entry name" value="Tyr_Pase_cat"/>
</dbReference>
<dbReference type="InterPro" id="IPR016130">
    <property type="entry name" value="Tyr_Pase_AS"/>
</dbReference>
<proteinExistence type="inferred from homology"/>
<organism evidence="8">
    <name type="scientific">Hydatigena taeniaeformis</name>
    <name type="common">Feline tapeworm</name>
    <name type="synonym">Taenia taeniaeformis</name>
    <dbReference type="NCBI Taxonomy" id="6205"/>
    <lineage>
        <taxon>Eukaryota</taxon>
        <taxon>Metazoa</taxon>
        <taxon>Spiralia</taxon>
        <taxon>Lophotrochozoa</taxon>
        <taxon>Platyhelminthes</taxon>
        <taxon>Cestoda</taxon>
        <taxon>Eucestoda</taxon>
        <taxon>Cyclophyllidea</taxon>
        <taxon>Taeniidae</taxon>
        <taxon>Hydatigera</taxon>
    </lineage>
</organism>
<dbReference type="AlphaFoldDB" id="A0A0R3WQE7"/>
<dbReference type="SMART" id="SM00194">
    <property type="entry name" value="PTPc"/>
    <property type="match status" value="1"/>
</dbReference>
<feature type="compositionally biased region" description="Pro residues" evidence="5">
    <location>
        <begin position="458"/>
        <end position="467"/>
    </location>
</feature>
<dbReference type="Gene3D" id="3.90.190.10">
    <property type="entry name" value="Protein tyrosine phosphatase superfamily"/>
    <property type="match status" value="1"/>
</dbReference>
<evidence type="ECO:0000256" key="1">
    <source>
        <dbReference type="ARBA" id="ARBA00009580"/>
    </source>
</evidence>
<dbReference type="InterPro" id="IPR000387">
    <property type="entry name" value="Tyr_Pase_dom"/>
</dbReference>
<dbReference type="PANTHER" id="PTHR19134:SF562">
    <property type="entry name" value="PROTEIN-TYROSINE-PHOSPHATASE"/>
    <property type="match status" value="1"/>
</dbReference>
<dbReference type="WBParaSite" id="TTAC_0000298701-mRNA-1">
    <property type="protein sequence ID" value="TTAC_0000298701-mRNA-1"/>
    <property type="gene ID" value="TTAC_0000298701"/>
</dbReference>
<evidence type="ECO:0000313" key="8">
    <source>
        <dbReference type="WBParaSite" id="TTAC_0000298701-mRNA-1"/>
    </source>
</evidence>
<dbReference type="STRING" id="6205.A0A0R3WQE7"/>
<reference evidence="8" key="1">
    <citation type="submission" date="2017-02" db="UniProtKB">
        <authorList>
            <consortium name="WormBaseParasite"/>
        </authorList>
    </citation>
    <scope>IDENTIFICATION</scope>
</reference>
<evidence type="ECO:0000256" key="2">
    <source>
        <dbReference type="ARBA" id="ARBA00013064"/>
    </source>
</evidence>
<protein>
    <recommendedName>
        <fullName evidence="2">protein-tyrosine-phosphatase</fullName>
        <ecNumber evidence="2">3.1.3.48</ecNumber>
    </recommendedName>
</protein>
<dbReference type="CDD" id="cd00047">
    <property type="entry name" value="PTPc"/>
    <property type="match status" value="1"/>
</dbReference>
<feature type="region of interest" description="Disordered" evidence="5">
    <location>
        <begin position="456"/>
        <end position="479"/>
    </location>
</feature>
<dbReference type="PROSITE" id="PS50056">
    <property type="entry name" value="TYR_PHOSPHATASE_2"/>
    <property type="match status" value="1"/>
</dbReference>
<dbReference type="InterPro" id="IPR000242">
    <property type="entry name" value="PTP_cat"/>
</dbReference>
<dbReference type="SUPFAM" id="SSF52799">
    <property type="entry name" value="(Phosphotyrosine protein) phosphatases II"/>
    <property type="match status" value="2"/>
</dbReference>
<feature type="domain" description="Tyrosine-protein phosphatase" evidence="6">
    <location>
        <begin position="12"/>
        <end position="270"/>
    </location>
</feature>
<dbReference type="InterPro" id="IPR050348">
    <property type="entry name" value="Protein-Tyr_Phosphatase"/>
</dbReference>
<comment type="similarity">
    <text evidence="1">Belongs to the protein-tyrosine phosphatase family.</text>
</comment>
<dbReference type="PANTHER" id="PTHR19134">
    <property type="entry name" value="RECEPTOR-TYPE TYROSINE-PROTEIN PHOSPHATASE"/>
    <property type="match status" value="1"/>
</dbReference>
<dbReference type="EC" id="3.1.3.48" evidence="2"/>
<dbReference type="SMART" id="SM00404">
    <property type="entry name" value="PTPc_motif"/>
    <property type="match status" value="1"/>
</dbReference>
<sequence>LPVNKALPQIQARRAANRGKNRCMESLPFDHNRVQLRRHCGADDCQTDYINASYMDSYLRRRVYICAQSPFNTATASDFWSMVVQCNIAQIVLLDNLIEAGVVKCTKYWPDPVKIEGDGGERRQYGSVIIEAEDIVEYAHFSVRRFRITDSSASGGLRQCVLQYHYHQWRSRDSENEEDLVDGFDHLAFIDFYFHVKMATCLEDGPILVHCEDGVSRSSVFVAFDTLFQQLMHEHAVTVARTCTALRRARQHSVPSARHFALLYDLLFEAGIAGHALLDLDIRSALASLSQRNVTAGFTYLREQWYLLHNYTLSSSSLPPSPSTVNREEDQLAAVWVDGLTVCNDVVLVRSPTAATTAFWRLVFQHRITCVVDMEPSCYEMDSDAFPFWPPYIGGVGGDMEEEALFGINDTTTGTAFTRALDVNRVVDSEGEMVVPRHTGAWFHLAEFQLTQVGPLEAFPPPPPLPPSSKRNRRCRRQQQQQNDCRRAIACLFKRCIVIRRLLPQPQQHASAPRKAEFHTVVVFHFKTPWRQGSQVYN</sequence>
<evidence type="ECO:0000259" key="6">
    <source>
        <dbReference type="PROSITE" id="PS50055"/>
    </source>
</evidence>
<feature type="domain" description="Tyrosine specific protein phosphatases" evidence="7">
    <location>
        <begin position="187"/>
        <end position="261"/>
    </location>
</feature>
<evidence type="ECO:0000256" key="4">
    <source>
        <dbReference type="ARBA" id="ARBA00022912"/>
    </source>
</evidence>
<name>A0A0R3WQE7_HYDTA</name>
<dbReference type="PRINTS" id="PR00700">
    <property type="entry name" value="PRTYPHPHTASE"/>
</dbReference>
<dbReference type="PROSITE" id="PS00383">
    <property type="entry name" value="TYR_PHOSPHATASE_1"/>
    <property type="match status" value="1"/>
</dbReference>
<evidence type="ECO:0000256" key="5">
    <source>
        <dbReference type="SAM" id="MobiDB-lite"/>
    </source>
</evidence>